<name>A0A4S8Q387_9ACTN</name>
<feature type="transmembrane region" description="Helical" evidence="1">
    <location>
        <begin position="47"/>
        <end position="68"/>
    </location>
</feature>
<feature type="domain" description="Low molecular weight protein antigen 6 PH" evidence="2">
    <location>
        <begin position="69"/>
        <end position="123"/>
    </location>
</feature>
<reference evidence="4" key="1">
    <citation type="submission" date="2019-04" db="EMBL/GenBank/DDBJ databases">
        <title>Nocardioides xinjiangensis sp. nov.</title>
        <authorList>
            <person name="Liu S."/>
        </authorList>
    </citation>
    <scope>NUCLEOTIDE SEQUENCE [LARGE SCALE GENOMIC DNA]</scope>
    <source>
        <strain evidence="4">18</strain>
    </source>
</reference>
<proteinExistence type="predicted"/>
<organism evidence="3 4">
    <name type="scientific">Glycomyces buryatensis</name>
    <dbReference type="NCBI Taxonomy" id="2570927"/>
    <lineage>
        <taxon>Bacteria</taxon>
        <taxon>Bacillati</taxon>
        <taxon>Actinomycetota</taxon>
        <taxon>Actinomycetes</taxon>
        <taxon>Glycomycetales</taxon>
        <taxon>Glycomycetaceae</taxon>
        <taxon>Glycomyces</taxon>
    </lineage>
</organism>
<evidence type="ECO:0000259" key="2">
    <source>
        <dbReference type="Pfam" id="PF10756"/>
    </source>
</evidence>
<reference evidence="3 4" key="2">
    <citation type="submission" date="2019-05" db="EMBL/GenBank/DDBJ databases">
        <title>Glycomyces buryatensis sp. nov.</title>
        <authorList>
            <person name="Nikitina E."/>
        </authorList>
    </citation>
    <scope>NUCLEOTIDE SEQUENCE [LARGE SCALE GENOMIC DNA]</scope>
    <source>
        <strain evidence="3 4">18</strain>
    </source>
</reference>
<protein>
    <recommendedName>
        <fullName evidence="2">Low molecular weight protein antigen 6 PH domain-containing protein</fullName>
    </recommendedName>
</protein>
<dbReference type="Pfam" id="PF10756">
    <property type="entry name" value="bPH_6"/>
    <property type="match status" value="1"/>
</dbReference>
<sequence>MTLASPASSPRLRIRRSAAITVAAFVGWLAGAPLAFSLMAEQPLWGAFSVVIGAVLLLAPLAVSSWAWRSGLDVTREGIIVRSFLSRRLIEWNHIDGFATDDDGVAAILDDQSQVRLRPLKAENLPQVLHVGGQDLRGDGSDSSQ</sequence>
<comment type="caution">
    <text evidence="3">The sequence shown here is derived from an EMBL/GenBank/DDBJ whole genome shotgun (WGS) entry which is preliminary data.</text>
</comment>
<evidence type="ECO:0000256" key="1">
    <source>
        <dbReference type="SAM" id="Phobius"/>
    </source>
</evidence>
<dbReference type="Proteomes" id="UP000308760">
    <property type="component" value="Unassembled WGS sequence"/>
</dbReference>
<keyword evidence="1" id="KW-0472">Membrane</keyword>
<evidence type="ECO:0000313" key="4">
    <source>
        <dbReference type="Proteomes" id="UP000308760"/>
    </source>
</evidence>
<dbReference type="AlphaFoldDB" id="A0A4S8Q387"/>
<keyword evidence="4" id="KW-1185">Reference proteome</keyword>
<gene>
    <name evidence="3" type="ORF">FAB82_19580</name>
</gene>
<keyword evidence="1" id="KW-0812">Transmembrane</keyword>
<dbReference type="OrthoDB" id="3405416at2"/>
<dbReference type="InterPro" id="IPR019692">
    <property type="entry name" value="CFP-6_PH"/>
</dbReference>
<accession>A0A4S8Q387</accession>
<keyword evidence="1" id="KW-1133">Transmembrane helix</keyword>
<evidence type="ECO:0000313" key="3">
    <source>
        <dbReference type="EMBL" id="THV38633.1"/>
    </source>
</evidence>
<dbReference type="EMBL" id="STGY01000067">
    <property type="protein sequence ID" value="THV38633.1"/>
    <property type="molecule type" value="Genomic_DNA"/>
</dbReference>